<dbReference type="Pfam" id="PF13765">
    <property type="entry name" value="PRY"/>
    <property type="match status" value="1"/>
</dbReference>
<dbReference type="InterPro" id="IPR050143">
    <property type="entry name" value="TRIM/RBCC"/>
</dbReference>
<sequence>MKDMVSYSPLILDPNTANPGLILSEDLTRVRGGGGERQKLPIIQEVTDRTLWLLGVLAESVQRKGVIQSGLWGIAFYNGKYSACSPPAPSTRLSLQKKLQRVRVNLDWNSGVFVL</sequence>
<keyword evidence="3" id="KW-1185">Reference proteome</keyword>
<evidence type="ECO:0000313" key="3">
    <source>
        <dbReference type="Proteomes" id="UP000518266"/>
    </source>
</evidence>
<reference evidence="2 3" key="1">
    <citation type="submission" date="2020-03" db="EMBL/GenBank/DDBJ databases">
        <title>Dissostichus mawsoni Genome sequencing and assembly.</title>
        <authorList>
            <person name="Park H."/>
        </authorList>
    </citation>
    <scope>NUCLEOTIDE SEQUENCE [LARGE SCALE GENOMIC DNA]</scope>
    <source>
        <strain evidence="2">DM0001</strain>
        <tissue evidence="2">Muscle</tissue>
    </source>
</reference>
<evidence type="ECO:0000313" key="2">
    <source>
        <dbReference type="EMBL" id="KAF3855661.1"/>
    </source>
</evidence>
<dbReference type="SUPFAM" id="SSF49899">
    <property type="entry name" value="Concanavalin A-like lectins/glucanases"/>
    <property type="match status" value="1"/>
</dbReference>
<proteinExistence type="predicted"/>
<dbReference type="InterPro" id="IPR013320">
    <property type="entry name" value="ConA-like_dom_sf"/>
</dbReference>
<comment type="caution">
    <text evidence="2">The sequence shown here is derived from an EMBL/GenBank/DDBJ whole genome shotgun (WGS) entry which is preliminary data.</text>
</comment>
<dbReference type="PANTHER" id="PTHR24103">
    <property type="entry name" value="E3 UBIQUITIN-PROTEIN LIGASE TRIM"/>
    <property type="match status" value="1"/>
</dbReference>
<dbReference type="InterPro" id="IPR006574">
    <property type="entry name" value="PRY"/>
</dbReference>
<dbReference type="Gene3D" id="2.60.120.920">
    <property type="match status" value="2"/>
</dbReference>
<dbReference type="InterPro" id="IPR043136">
    <property type="entry name" value="B30.2/SPRY_sf"/>
</dbReference>
<protein>
    <recommendedName>
        <fullName evidence="1">SPRY-associated domain-containing protein</fullName>
    </recommendedName>
</protein>
<dbReference type="Proteomes" id="UP000518266">
    <property type="component" value="Unassembled WGS sequence"/>
</dbReference>
<feature type="domain" description="SPRY-associated" evidence="1">
    <location>
        <begin position="10"/>
        <end position="41"/>
    </location>
</feature>
<dbReference type="OrthoDB" id="9049620at2759"/>
<organism evidence="2 3">
    <name type="scientific">Dissostichus mawsoni</name>
    <name type="common">Antarctic cod</name>
    <dbReference type="NCBI Taxonomy" id="36200"/>
    <lineage>
        <taxon>Eukaryota</taxon>
        <taxon>Metazoa</taxon>
        <taxon>Chordata</taxon>
        <taxon>Craniata</taxon>
        <taxon>Vertebrata</taxon>
        <taxon>Euteleostomi</taxon>
        <taxon>Actinopterygii</taxon>
        <taxon>Neopterygii</taxon>
        <taxon>Teleostei</taxon>
        <taxon>Neoteleostei</taxon>
        <taxon>Acanthomorphata</taxon>
        <taxon>Eupercaria</taxon>
        <taxon>Perciformes</taxon>
        <taxon>Notothenioidei</taxon>
        <taxon>Nototheniidae</taxon>
        <taxon>Dissostichus</taxon>
    </lineage>
</organism>
<dbReference type="AlphaFoldDB" id="A0A7J5Z3F6"/>
<gene>
    <name evidence="2" type="ORF">F7725_016384</name>
</gene>
<accession>A0A7J5Z3F6</accession>
<evidence type="ECO:0000259" key="1">
    <source>
        <dbReference type="Pfam" id="PF13765"/>
    </source>
</evidence>
<name>A0A7J5Z3F6_DISMA</name>
<dbReference type="EMBL" id="JAAKFY010000006">
    <property type="protein sequence ID" value="KAF3855661.1"/>
    <property type="molecule type" value="Genomic_DNA"/>
</dbReference>